<comment type="similarity">
    <text evidence="1">Belongs to the DprA/Smf family.</text>
</comment>
<dbReference type="SUPFAM" id="SSF102405">
    <property type="entry name" value="MCP/YpsA-like"/>
    <property type="match status" value="1"/>
</dbReference>
<dbReference type="InterPro" id="IPR003583">
    <property type="entry name" value="Hlx-hairpin-Hlx_DNA-bd_motif"/>
</dbReference>
<dbReference type="InterPro" id="IPR003488">
    <property type="entry name" value="DprA"/>
</dbReference>
<dbReference type="GO" id="GO:0006281">
    <property type="term" value="P:DNA repair"/>
    <property type="evidence" value="ECO:0007669"/>
    <property type="project" value="InterPro"/>
</dbReference>
<dbReference type="AlphaFoldDB" id="A0A443YM53"/>
<protein>
    <submittedName>
        <fullName evidence="3">DNA-protecting protein DprA</fullName>
    </submittedName>
</protein>
<dbReference type="Pfam" id="PF14520">
    <property type="entry name" value="HHH_5"/>
    <property type="match status" value="1"/>
</dbReference>
<gene>
    <name evidence="3" type="primary">dprA</name>
    <name evidence="3" type="ORF">DPV69_16920</name>
</gene>
<dbReference type="EMBL" id="SAYW01000006">
    <property type="protein sequence ID" value="RWU04847.1"/>
    <property type="molecule type" value="Genomic_DNA"/>
</dbReference>
<dbReference type="Pfam" id="PF17782">
    <property type="entry name" value="WHD_DprA"/>
    <property type="match status" value="1"/>
</dbReference>
<sequence>MSKQHQIALTLIEGVGPLIAKKLLQHFGSAAQVFNANQKQLLQIDGIGKKTAEAILQTNALALAEKELEFIEKHQIKVLFYENEDYPKRLKSCYDAPLLLYYKGTADLNASKIVSIVGTRNATAYGKMLCKQLIEVLKPYDVLMVSGLAHGIDAAAHKESLLHEMPTIGVLGHGLDRVYPAAHRELAAKMLKCGGLLTEFLPGTNPDRENFPKRNRIIAGMADVTIVVEASIKGGALITAEIANSYNRDVYAFPGRINDEFSEGCNFLIKTNRAGLINNPQDLIYYLGWDDNTRQNKSAVQAQLPLNLNNDERTVCNALLQAALPVDELALKTNIAQSKLAVILLTLEMKGIIVALPGKLFKLV</sequence>
<name>A0A443YM53_9SPHI</name>
<dbReference type="GO" id="GO:0003677">
    <property type="term" value="F:DNA binding"/>
    <property type="evidence" value="ECO:0007669"/>
    <property type="project" value="InterPro"/>
</dbReference>
<dbReference type="InterPro" id="IPR010994">
    <property type="entry name" value="RuvA_2-like"/>
</dbReference>
<dbReference type="Proteomes" id="UP000284120">
    <property type="component" value="Unassembled WGS sequence"/>
</dbReference>
<evidence type="ECO:0000259" key="2">
    <source>
        <dbReference type="SMART" id="SM00278"/>
    </source>
</evidence>
<dbReference type="SMART" id="SM00278">
    <property type="entry name" value="HhH1"/>
    <property type="match status" value="2"/>
</dbReference>
<dbReference type="SUPFAM" id="SSF47781">
    <property type="entry name" value="RuvA domain 2-like"/>
    <property type="match status" value="1"/>
</dbReference>
<accession>A0A443YM53</accession>
<evidence type="ECO:0000313" key="4">
    <source>
        <dbReference type="Proteomes" id="UP000284120"/>
    </source>
</evidence>
<reference evidence="3 4" key="1">
    <citation type="submission" date="2018-06" db="EMBL/GenBank/DDBJ databases">
        <title>Pedobacter endophyticus sp. nov., an endophytic bacterium isolated from a leaf of Triticum aestivum.</title>
        <authorList>
            <person name="Zhang L."/>
        </authorList>
    </citation>
    <scope>NUCLEOTIDE SEQUENCE [LARGE SCALE GENOMIC DNA]</scope>
    <source>
        <strain evidence="3 4">CM134L-2</strain>
    </source>
</reference>
<dbReference type="Gene3D" id="3.40.50.450">
    <property type="match status" value="1"/>
</dbReference>
<dbReference type="RefSeq" id="WP_113648597.1">
    <property type="nucleotide sequence ID" value="NZ_QMHN01000006.1"/>
</dbReference>
<dbReference type="InterPro" id="IPR036388">
    <property type="entry name" value="WH-like_DNA-bd_sf"/>
</dbReference>
<dbReference type="NCBIfam" id="TIGR00732">
    <property type="entry name" value="dprA"/>
    <property type="match status" value="1"/>
</dbReference>
<keyword evidence="4" id="KW-1185">Reference proteome</keyword>
<proteinExistence type="inferred from homology"/>
<dbReference type="OrthoDB" id="9785707at2"/>
<dbReference type="InterPro" id="IPR057666">
    <property type="entry name" value="DrpA_SLOG"/>
</dbReference>
<evidence type="ECO:0000313" key="3">
    <source>
        <dbReference type="EMBL" id="RWU04847.1"/>
    </source>
</evidence>
<dbReference type="GO" id="GO:0009294">
    <property type="term" value="P:DNA-mediated transformation"/>
    <property type="evidence" value="ECO:0007669"/>
    <property type="project" value="InterPro"/>
</dbReference>
<dbReference type="PANTHER" id="PTHR43022:SF1">
    <property type="entry name" value="PROTEIN SMF"/>
    <property type="match status" value="1"/>
</dbReference>
<dbReference type="Gene3D" id="1.10.10.10">
    <property type="entry name" value="Winged helix-like DNA-binding domain superfamily/Winged helix DNA-binding domain"/>
    <property type="match status" value="1"/>
</dbReference>
<dbReference type="InterPro" id="IPR041614">
    <property type="entry name" value="DprA_WH"/>
</dbReference>
<feature type="domain" description="Helix-hairpin-helix DNA-binding motif class 1" evidence="2">
    <location>
        <begin position="39"/>
        <end position="58"/>
    </location>
</feature>
<dbReference type="Pfam" id="PF02481">
    <property type="entry name" value="DNA_processg_A"/>
    <property type="match status" value="1"/>
</dbReference>
<organism evidence="3 4">
    <name type="scientific">Pedobacter chitinilyticus</name>
    <dbReference type="NCBI Taxonomy" id="2233776"/>
    <lineage>
        <taxon>Bacteria</taxon>
        <taxon>Pseudomonadati</taxon>
        <taxon>Bacteroidota</taxon>
        <taxon>Sphingobacteriia</taxon>
        <taxon>Sphingobacteriales</taxon>
        <taxon>Sphingobacteriaceae</taxon>
        <taxon>Pedobacter</taxon>
    </lineage>
</organism>
<comment type="caution">
    <text evidence="3">The sequence shown here is derived from an EMBL/GenBank/DDBJ whole genome shotgun (WGS) entry which is preliminary data.</text>
</comment>
<evidence type="ECO:0000256" key="1">
    <source>
        <dbReference type="ARBA" id="ARBA00006525"/>
    </source>
</evidence>
<dbReference type="PANTHER" id="PTHR43022">
    <property type="entry name" value="PROTEIN SMF"/>
    <property type="match status" value="1"/>
</dbReference>
<feature type="domain" description="Helix-hairpin-helix DNA-binding motif class 1" evidence="2">
    <location>
        <begin position="7"/>
        <end position="26"/>
    </location>
</feature>